<protein>
    <submittedName>
        <fullName evidence="1">Uncharacterized protein</fullName>
    </submittedName>
</protein>
<dbReference type="OrthoDB" id="1862401at2759"/>
<gene>
    <name evidence="1" type="ORF">THARTR1_06077</name>
</gene>
<organism evidence="1 2">
    <name type="scientific">Trichoderma harzianum</name>
    <name type="common">Hypocrea lixii</name>
    <dbReference type="NCBI Taxonomy" id="5544"/>
    <lineage>
        <taxon>Eukaryota</taxon>
        <taxon>Fungi</taxon>
        <taxon>Dikarya</taxon>
        <taxon>Ascomycota</taxon>
        <taxon>Pezizomycotina</taxon>
        <taxon>Sordariomycetes</taxon>
        <taxon>Hypocreomycetidae</taxon>
        <taxon>Hypocreales</taxon>
        <taxon>Hypocreaceae</taxon>
        <taxon>Trichoderma</taxon>
    </lineage>
</organism>
<comment type="caution">
    <text evidence="1">The sequence shown here is derived from an EMBL/GenBank/DDBJ whole genome shotgun (WGS) entry which is preliminary data.</text>
</comment>
<evidence type="ECO:0000313" key="2">
    <source>
        <dbReference type="Proteomes" id="UP000236290"/>
    </source>
</evidence>
<dbReference type="EMBL" id="MTYI01000080">
    <property type="protein sequence ID" value="PNP53383.1"/>
    <property type="molecule type" value="Genomic_DNA"/>
</dbReference>
<evidence type="ECO:0000313" key="1">
    <source>
        <dbReference type="EMBL" id="PNP53383.1"/>
    </source>
</evidence>
<accession>A0A2K0U6H0</accession>
<dbReference type="Gene3D" id="3.30.559.10">
    <property type="entry name" value="Chloramphenicol acetyltransferase-like domain"/>
    <property type="match status" value="1"/>
</dbReference>
<dbReference type="AlphaFoldDB" id="A0A2K0U6H0"/>
<dbReference type="InterPro" id="IPR023213">
    <property type="entry name" value="CAT-like_dom_sf"/>
</dbReference>
<dbReference type="Proteomes" id="UP000236290">
    <property type="component" value="Unassembled WGS sequence"/>
</dbReference>
<reference evidence="1 2" key="1">
    <citation type="submission" date="2017-02" db="EMBL/GenBank/DDBJ databases">
        <title>Genomes of Trichoderma spp. with biocontrol activity.</title>
        <authorList>
            <person name="Gardiner D."/>
            <person name="Kazan K."/>
            <person name="Vos C."/>
            <person name="Harvey P."/>
        </authorList>
    </citation>
    <scope>NUCLEOTIDE SEQUENCE [LARGE SCALE GENOMIC DNA]</scope>
    <source>
        <strain evidence="1 2">Tr1</strain>
    </source>
</reference>
<sequence>MIKVVFVEGFVVVGFSFYEAVVDGEFISRFFSRMTYFTWPHINQVQHWYRTPLEAFPANAINLSLFSFYDWSNSPLPDITPNNRLVCRLIEFRKPFVTDLFRRMRQATGNSTHGHKDGYYVVAMLWVAIIHARLLKHRIGDESTARLNILLPGEPNTRRGEGIDWSYFGSSTVPTVAELSVPHLLSAEAYAGDDNYPNDFQGEISPTYRLRGLAEAAKAIHCAINNVNDYYVQQLMGLKNGLRPETDWEAYSRGIDRHTTGMVFEDWSGYFSDEPIGIPYTTGQVTKVLPCVDDKEEGKIVLLPPMRGSDDEENEIGCATWVCLDVDEMAVVLRDLDSQGWIIGEAAASMNTTGSS</sequence>
<proteinExistence type="predicted"/>
<name>A0A2K0U6H0_TRIHA</name>